<evidence type="ECO:0000256" key="1">
    <source>
        <dbReference type="ARBA" id="ARBA00004338"/>
    </source>
</evidence>
<keyword evidence="6" id="KW-1170">Fusion of virus membrane with host endosomal membrane</keyword>
<keyword evidence="9" id="KW-0812">Transmembrane</keyword>
<dbReference type="GO" id="GO:0039654">
    <property type="term" value="P:fusion of virus membrane with host endosome membrane"/>
    <property type="evidence" value="ECO:0007669"/>
    <property type="project" value="UniProtKB-KW"/>
</dbReference>
<dbReference type="euHCVdb" id="EF199356"/>
<keyword evidence="5" id="KW-1168">Fusion of virus membrane with host membrane</keyword>
<evidence type="ECO:0000256" key="8">
    <source>
        <dbReference type="ARBA" id="ARBA00022595"/>
    </source>
</evidence>
<evidence type="ECO:0000256" key="6">
    <source>
        <dbReference type="ARBA" id="ARBA00022510"/>
    </source>
</evidence>
<evidence type="ECO:0000256" key="7">
    <source>
        <dbReference type="ARBA" id="ARBA00022581"/>
    </source>
</evidence>
<reference evidence="21" key="1">
    <citation type="journal article" date="2007" name="J. Virol.">
        <title>Analysis of hepatitis C virus hypervariable region 1 sequence from cryoglobulinemic patients and associated controls.</title>
        <authorList>
            <person name="Bianchettin G."/>
            <person name="Bonaccini C."/>
            <person name="Oliva R."/>
            <person name="Tramontano A."/>
            <person name="Cividini A."/>
            <person name="Casato M."/>
            <person name="Merlini G."/>
            <person name="Silini E."/>
            <person name="Mondelli M.U."/>
        </authorList>
    </citation>
    <scope>NUCLEOTIDE SEQUENCE</scope>
    <source>
        <strain evidence="21">2ac.183#3</strain>
    </source>
</reference>
<dbReference type="GO" id="GO:0019062">
    <property type="term" value="P:virion attachment to host cell"/>
    <property type="evidence" value="ECO:0007669"/>
    <property type="project" value="UniProtKB-KW"/>
</dbReference>
<keyword evidence="7" id="KW-0945">Host-virus interaction</keyword>
<evidence type="ECO:0000256" key="5">
    <source>
        <dbReference type="ARBA" id="ARBA00022506"/>
    </source>
</evidence>
<proteinExistence type="predicted"/>
<comment type="subcellular location">
    <subcellularLocation>
        <location evidence="2">Host endoplasmic reticulum membrane</location>
        <topology evidence="2">Single-pass type I membrane protein</topology>
    </subcellularLocation>
    <subcellularLocation>
        <location evidence="1">Host lipid droplet</location>
    </subcellularLocation>
    <subcellularLocation>
        <location evidence="3">Virion membrane</location>
        <topology evidence="3">Single-pass type I membrane protein</topology>
    </subcellularLocation>
</comment>
<dbReference type="GO" id="GO:0044167">
    <property type="term" value="C:host cell endoplasmic reticulum membrane"/>
    <property type="evidence" value="ECO:0007669"/>
    <property type="project" value="UniProtKB-SubCell"/>
</dbReference>
<protein>
    <recommendedName>
        <fullName evidence="4">Genome polyprotein</fullName>
    </recommendedName>
</protein>
<evidence type="ECO:0000256" key="14">
    <source>
        <dbReference type="ARBA" id="ARBA00022989"/>
    </source>
</evidence>
<keyword evidence="16" id="KW-0325">Glycoprotein</keyword>
<name>A2TGE7_9HEPC</name>
<evidence type="ECO:0000256" key="16">
    <source>
        <dbReference type="ARBA" id="ARBA00023180"/>
    </source>
</evidence>
<dbReference type="GO" id="GO:0044186">
    <property type="term" value="C:host cell lipid droplet"/>
    <property type="evidence" value="ECO:0007669"/>
    <property type="project" value="UniProtKB-SubCell"/>
</dbReference>
<evidence type="ECO:0000256" key="2">
    <source>
        <dbReference type="ARBA" id="ARBA00004482"/>
    </source>
</evidence>
<accession>A2TGE7</accession>
<dbReference type="Pfam" id="PF01539">
    <property type="entry name" value="HCV_env"/>
    <property type="match status" value="1"/>
</dbReference>
<keyword evidence="15" id="KW-0472">Membrane</keyword>
<evidence type="ECO:0000256" key="18">
    <source>
        <dbReference type="ARBA" id="ARBA00023190"/>
    </source>
</evidence>
<dbReference type="EMBL" id="EF199356">
    <property type="protein sequence ID" value="ABM90277.1"/>
    <property type="molecule type" value="Genomic_RNA"/>
</dbReference>
<evidence type="ECO:0000256" key="3">
    <source>
        <dbReference type="ARBA" id="ARBA00004563"/>
    </source>
</evidence>
<dbReference type="GO" id="GO:0046718">
    <property type="term" value="P:symbiont entry into host cell"/>
    <property type="evidence" value="ECO:0007669"/>
    <property type="project" value="UniProtKB-KW"/>
</dbReference>
<feature type="non-terminal residue" evidence="21">
    <location>
        <position position="61"/>
    </location>
</feature>
<evidence type="ECO:0000256" key="19">
    <source>
        <dbReference type="ARBA" id="ARBA00023296"/>
    </source>
</evidence>
<evidence type="ECO:0000313" key="21">
    <source>
        <dbReference type="EMBL" id="ABM90277.1"/>
    </source>
</evidence>
<feature type="domain" description="Hepatitis C virus Envelope glycoprotein E1" evidence="20">
    <location>
        <begin position="1"/>
        <end position="20"/>
    </location>
</feature>
<evidence type="ECO:0000256" key="15">
    <source>
        <dbReference type="ARBA" id="ARBA00023136"/>
    </source>
</evidence>
<keyword evidence="10" id="KW-1161">Viral attachment to host cell</keyword>
<dbReference type="InterPro" id="IPR002519">
    <property type="entry name" value="HCV_Env"/>
</dbReference>
<keyword evidence="14" id="KW-1133">Transmembrane helix</keyword>
<sequence>SMQGAWAKVFVILLLTAGVDARKTTTITTGSNAGRNTATLTRIFDLGPRQNIQLIHTNGSW</sequence>
<keyword evidence="17" id="KW-1038">Host endoplasmic reticulum</keyword>
<feature type="non-terminal residue" evidence="21">
    <location>
        <position position="1"/>
    </location>
</feature>
<keyword evidence="12" id="KW-1043">Host membrane</keyword>
<keyword evidence="11" id="KW-0946">Virion</keyword>
<keyword evidence="18" id="KW-1041">Host lipid droplet</keyword>
<evidence type="ECO:0000256" key="12">
    <source>
        <dbReference type="ARBA" id="ARBA00022870"/>
    </source>
</evidence>
<evidence type="ECO:0000259" key="20">
    <source>
        <dbReference type="Pfam" id="PF01539"/>
    </source>
</evidence>
<evidence type="ECO:0000256" key="9">
    <source>
        <dbReference type="ARBA" id="ARBA00022692"/>
    </source>
</evidence>
<dbReference type="GO" id="GO:0055036">
    <property type="term" value="C:virion membrane"/>
    <property type="evidence" value="ECO:0007669"/>
    <property type="project" value="UniProtKB-SubCell"/>
</dbReference>
<organism evidence="21">
    <name type="scientific">Hepacivirus hominis</name>
    <dbReference type="NCBI Taxonomy" id="3052230"/>
    <lineage>
        <taxon>Viruses</taxon>
        <taxon>Riboviria</taxon>
        <taxon>Orthornavirae</taxon>
        <taxon>Kitrinoviricota</taxon>
        <taxon>Flasuviricetes</taxon>
        <taxon>Amarillovirales</taxon>
        <taxon>Flaviviridae</taxon>
        <taxon>Hepacivirus</taxon>
    </lineage>
</organism>
<evidence type="ECO:0000256" key="11">
    <source>
        <dbReference type="ARBA" id="ARBA00022844"/>
    </source>
</evidence>
<evidence type="ECO:0000256" key="17">
    <source>
        <dbReference type="ARBA" id="ARBA00023184"/>
    </source>
</evidence>
<dbReference type="GO" id="GO:0019031">
    <property type="term" value="C:viral envelope"/>
    <property type="evidence" value="ECO:0007669"/>
    <property type="project" value="UniProtKB-KW"/>
</dbReference>
<keyword evidence="13" id="KW-0261">Viral envelope protein</keyword>
<evidence type="ECO:0000256" key="10">
    <source>
        <dbReference type="ARBA" id="ARBA00022804"/>
    </source>
</evidence>
<keyword evidence="8" id="KW-1162">Viral penetration into host cytoplasm</keyword>
<evidence type="ECO:0000256" key="4">
    <source>
        <dbReference type="ARBA" id="ARBA00020107"/>
    </source>
</evidence>
<keyword evidence="19" id="KW-1160">Virus entry into host cell</keyword>
<evidence type="ECO:0000256" key="13">
    <source>
        <dbReference type="ARBA" id="ARBA00022879"/>
    </source>
</evidence>